<organism evidence="6 7">
    <name type="scientific">Parafrankia irregularis</name>
    <dbReference type="NCBI Taxonomy" id="795642"/>
    <lineage>
        <taxon>Bacteria</taxon>
        <taxon>Bacillati</taxon>
        <taxon>Actinomycetota</taxon>
        <taxon>Actinomycetes</taxon>
        <taxon>Frankiales</taxon>
        <taxon>Frankiaceae</taxon>
        <taxon>Parafrankia</taxon>
    </lineage>
</organism>
<sequence>MTRRSPPIPAHGRVPSAPVAEHASGRRPAIDRRSSGTQVAEHIRNLIFSGVLRQGDHVRQDEIAEELGVSRIPVREAIIVLDREGWVTNELHRGAFVHGLDENSVRDHYGILGMLYGFAAARATERGDDEGIGRLRAAERTLHAATDPEVVLDANEVFLRQIFALAASPRLKAMSRLMMGIVPGNFFALVPGTITPQKKGISAVYRAVKARDGASAEAAFVALLEQHGERVVTMLRTRNILWAPDGTS</sequence>
<dbReference type="InterPro" id="IPR008920">
    <property type="entry name" value="TF_FadR/GntR_C"/>
</dbReference>
<evidence type="ECO:0000313" key="6">
    <source>
        <dbReference type="EMBL" id="CUU54794.1"/>
    </source>
</evidence>
<evidence type="ECO:0000256" key="2">
    <source>
        <dbReference type="ARBA" id="ARBA00023125"/>
    </source>
</evidence>
<dbReference type="InterPro" id="IPR011711">
    <property type="entry name" value="GntR_C"/>
</dbReference>
<protein>
    <submittedName>
        <fullName evidence="6">DNA-binding transcriptional regulator, GntR family</fullName>
    </submittedName>
</protein>
<dbReference type="CDD" id="cd07377">
    <property type="entry name" value="WHTH_GntR"/>
    <property type="match status" value="1"/>
</dbReference>
<gene>
    <name evidence="6" type="ORF">Ga0074812_103284</name>
</gene>
<dbReference type="AlphaFoldDB" id="A0A0S4QJU2"/>
<accession>A0A0S4QJU2</accession>
<dbReference type="GO" id="GO:0003677">
    <property type="term" value="F:DNA binding"/>
    <property type="evidence" value="ECO:0007669"/>
    <property type="project" value="UniProtKB-KW"/>
</dbReference>
<dbReference type="Pfam" id="PF07729">
    <property type="entry name" value="FCD"/>
    <property type="match status" value="1"/>
</dbReference>
<name>A0A0S4QJU2_9ACTN</name>
<dbReference type="PANTHER" id="PTHR43537">
    <property type="entry name" value="TRANSCRIPTIONAL REGULATOR, GNTR FAMILY"/>
    <property type="match status" value="1"/>
</dbReference>
<feature type="region of interest" description="Disordered" evidence="4">
    <location>
        <begin position="1"/>
        <end position="36"/>
    </location>
</feature>
<proteinExistence type="predicted"/>
<dbReference type="SMART" id="SM00895">
    <property type="entry name" value="FCD"/>
    <property type="match status" value="1"/>
</dbReference>
<dbReference type="PANTHER" id="PTHR43537:SF45">
    <property type="entry name" value="GNTR FAMILY REGULATORY PROTEIN"/>
    <property type="match status" value="1"/>
</dbReference>
<dbReference type="PROSITE" id="PS50949">
    <property type="entry name" value="HTH_GNTR"/>
    <property type="match status" value="1"/>
</dbReference>
<evidence type="ECO:0000256" key="4">
    <source>
        <dbReference type="SAM" id="MobiDB-lite"/>
    </source>
</evidence>
<keyword evidence="3" id="KW-0804">Transcription</keyword>
<dbReference type="GO" id="GO:0003700">
    <property type="term" value="F:DNA-binding transcription factor activity"/>
    <property type="evidence" value="ECO:0007669"/>
    <property type="project" value="InterPro"/>
</dbReference>
<feature type="domain" description="HTH gntR-type" evidence="5">
    <location>
        <begin position="33"/>
        <end position="100"/>
    </location>
</feature>
<reference evidence="7" key="1">
    <citation type="submission" date="2015-11" db="EMBL/GenBank/DDBJ databases">
        <authorList>
            <person name="Varghese N."/>
        </authorList>
    </citation>
    <scope>NUCLEOTIDE SEQUENCE [LARGE SCALE GENOMIC DNA]</scope>
    <source>
        <strain evidence="7">DSM 45899</strain>
    </source>
</reference>
<dbReference type="SMART" id="SM00345">
    <property type="entry name" value="HTH_GNTR"/>
    <property type="match status" value="1"/>
</dbReference>
<dbReference type="InterPro" id="IPR000524">
    <property type="entry name" value="Tscrpt_reg_HTH_GntR"/>
</dbReference>
<keyword evidence="2 6" id="KW-0238">DNA-binding</keyword>
<evidence type="ECO:0000313" key="7">
    <source>
        <dbReference type="Proteomes" id="UP000198802"/>
    </source>
</evidence>
<keyword evidence="7" id="KW-1185">Reference proteome</keyword>
<evidence type="ECO:0000256" key="3">
    <source>
        <dbReference type="ARBA" id="ARBA00023163"/>
    </source>
</evidence>
<dbReference type="SUPFAM" id="SSF46785">
    <property type="entry name" value="Winged helix' DNA-binding domain"/>
    <property type="match status" value="1"/>
</dbReference>
<dbReference type="Pfam" id="PF00392">
    <property type="entry name" value="GntR"/>
    <property type="match status" value="1"/>
</dbReference>
<dbReference type="EMBL" id="FAOZ01000003">
    <property type="protein sequence ID" value="CUU54794.1"/>
    <property type="molecule type" value="Genomic_DNA"/>
</dbReference>
<dbReference type="Gene3D" id="1.10.10.10">
    <property type="entry name" value="Winged helix-like DNA-binding domain superfamily/Winged helix DNA-binding domain"/>
    <property type="match status" value="1"/>
</dbReference>
<keyword evidence="1" id="KW-0805">Transcription regulation</keyword>
<evidence type="ECO:0000256" key="1">
    <source>
        <dbReference type="ARBA" id="ARBA00023015"/>
    </source>
</evidence>
<dbReference type="Proteomes" id="UP000198802">
    <property type="component" value="Unassembled WGS sequence"/>
</dbReference>
<dbReference type="InterPro" id="IPR036388">
    <property type="entry name" value="WH-like_DNA-bd_sf"/>
</dbReference>
<dbReference type="SUPFAM" id="SSF48008">
    <property type="entry name" value="GntR ligand-binding domain-like"/>
    <property type="match status" value="1"/>
</dbReference>
<dbReference type="InterPro" id="IPR036390">
    <property type="entry name" value="WH_DNA-bd_sf"/>
</dbReference>
<evidence type="ECO:0000259" key="5">
    <source>
        <dbReference type="PROSITE" id="PS50949"/>
    </source>
</evidence>
<dbReference type="Gene3D" id="1.20.120.530">
    <property type="entry name" value="GntR ligand-binding domain-like"/>
    <property type="match status" value="1"/>
</dbReference>